<dbReference type="InterPro" id="IPR004160">
    <property type="entry name" value="Transl_elong_EFTu/EF1A_C"/>
</dbReference>
<dbReference type="InterPro" id="IPR027417">
    <property type="entry name" value="P-loop_NTPase"/>
</dbReference>
<dbReference type="Pfam" id="PF00009">
    <property type="entry name" value="GTP_EFTU"/>
    <property type="match status" value="1"/>
</dbReference>
<dbReference type="CDD" id="cd01884">
    <property type="entry name" value="EF_Tu"/>
    <property type="match status" value="1"/>
</dbReference>
<dbReference type="EMBL" id="MK573209">
    <property type="protein sequence ID" value="QEM01853.1"/>
    <property type="molecule type" value="Genomic_DNA"/>
</dbReference>
<evidence type="ECO:0000256" key="1">
    <source>
        <dbReference type="ARBA" id="ARBA00004467"/>
    </source>
</evidence>
<protein>
    <recommendedName>
        <fullName evidence="9">Elongation factor Tu, apicoplast</fullName>
    </recommendedName>
</protein>
<evidence type="ECO:0000256" key="9">
    <source>
        <dbReference type="ARBA" id="ARBA00071511"/>
    </source>
</evidence>
<keyword evidence="3" id="KW-0934">Plastid</keyword>
<evidence type="ECO:0000256" key="3">
    <source>
        <dbReference type="ARBA" id="ARBA00022640"/>
    </source>
</evidence>
<dbReference type="InterPro" id="IPR009000">
    <property type="entry name" value="Transl_B-barrel_sf"/>
</dbReference>
<dbReference type="GO" id="GO:0005525">
    <property type="term" value="F:GTP binding"/>
    <property type="evidence" value="ECO:0007669"/>
    <property type="project" value="UniProtKB-KW"/>
</dbReference>
<keyword evidence="6" id="KW-0933">Apicoplast</keyword>
<dbReference type="NCBIfam" id="NF000766">
    <property type="entry name" value="PRK00049.1"/>
    <property type="match status" value="1"/>
</dbReference>
<dbReference type="Pfam" id="PF03143">
    <property type="entry name" value="GTP_EFTU_D3"/>
    <property type="match status" value="1"/>
</dbReference>
<dbReference type="Gene3D" id="3.40.50.300">
    <property type="entry name" value="P-loop containing nucleotide triphosphate hydrolases"/>
    <property type="match status" value="1"/>
</dbReference>
<evidence type="ECO:0000313" key="11">
    <source>
        <dbReference type="EMBL" id="QEM01853.1"/>
    </source>
</evidence>
<dbReference type="InterPro" id="IPR041709">
    <property type="entry name" value="EF-Tu_GTP-bd"/>
</dbReference>
<evidence type="ECO:0000256" key="5">
    <source>
        <dbReference type="ARBA" id="ARBA00022768"/>
    </source>
</evidence>
<evidence type="ECO:0000256" key="8">
    <source>
        <dbReference type="ARBA" id="ARBA00023134"/>
    </source>
</evidence>
<dbReference type="Pfam" id="PF03144">
    <property type="entry name" value="GTP_EFTU_D2"/>
    <property type="match status" value="1"/>
</dbReference>
<dbReference type="GO" id="GO:0005739">
    <property type="term" value="C:mitochondrion"/>
    <property type="evidence" value="ECO:0007669"/>
    <property type="project" value="TreeGrafter"/>
</dbReference>
<comment type="similarity">
    <text evidence="2">Belongs to the TRAFAC class translation factor GTPase superfamily. Classic translation factor GTPase family. EF-Tu/EF-1A subfamily.</text>
</comment>
<evidence type="ECO:0000256" key="2">
    <source>
        <dbReference type="ARBA" id="ARBA00007249"/>
    </source>
</evidence>
<dbReference type="InterPro" id="IPR005225">
    <property type="entry name" value="Small_GTP-bd"/>
</dbReference>
<dbReference type="FunFam" id="3.40.50.300:FF:000003">
    <property type="entry name" value="Elongation factor Tu"/>
    <property type="match status" value="1"/>
</dbReference>
<dbReference type="NCBIfam" id="TIGR00231">
    <property type="entry name" value="small_GTP"/>
    <property type="match status" value="1"/>
</dbReference>
<dbReference type="HAMAP" id="MF_00118_B">
    <property type="entry name" value="EF_Tu_B"/>
    <property type="match status" value="1"/>
</dbReference>
<proteinExistence type="inferred from homology"/>
<organism evidence="11">
    <name type="scientific">Nephromyces sp. ex Molgula occidentalis</name>
    <dbReference type="NCBI Taxonomy" id="2544991"/>
    <lineage>
        <taxon>Eukaryota</taxon>
        <taxon>Sar</taxon>
        <taxon>Alveolata</taxon>
        <taxon>Apicomplexa</taxon>
        <taxon>Aconoidasida</taxon>
        <taxon>Nephromycida</taxon>
        <taxon>Nephromyces</taxon>
    </lineage>
</organism>
<dbReference type="InterPro" id="IPR004541">
    <property type="entry name" value="Transl_elong_EFTu/EF1A_bac/org"/>
</dbReference>
<keyword evidence="7" id="KW-0648">Protein biosynthesis</keyword>
<dbReference type="CDD" id="cd03697">
    <property type="entry name" value="EFTU_II"/>
    <property type="match status" value="1"/>
</dbReference>
<dbReference type="PANTHER" id="PTHR43721">
    <property type="entry name" value="ELONGATION FACTOR TU-RELATED"/>
    <property type="match status" value="1"/>
</dbReference>
<feature type="domain" description="Tr-type G" evidence="10">
    <location>
        <begin position="10"/>
        <end position="213"/>
    </location>
</feature>
<dbReference type="SUPFAM" id="SSF52540">
    <property type="entry name" value="P-loop containing nucleoside triphosphate hydrolases"/>
    <property type="match status" value="1"/>
</dbReference>
<dbReference type="PRINTS" id="PR00315">
    <property type="entry name" value="ELONGATNFCT"/>
</dbReference>
<dbReference type="FunFam" id="2.40.30.10:FF:000001">
    <property type="entry name" value="Elongation factor Tu"/>
    <property type="match status" value="1"/>
</dbReference>
<dbReference type="PROSITE" id="PS51722">
    <property type="entry name" value="G_TR_2"/>
    <property type="match status" value="1"/>
</dbReference>
<dbReference type="InterPro" id="IPR050055">
    <property type="entry name" value="EF-Tu_GTPase"/>
</dbReference>
<dbReference type="InterPro" id="IPR033720">
    <property type="entry name" value="EFTU_2"/>
</dbReference>
<evidence type="ECO:0000256" key="6">
    <source>
        <dbReference type="ARBA" id="ARBA00022887"/>
    </source>
</evidence>
<comment type="subcellular location">
    <subcellularLocation>
        <location evidence="1">Plastid</location>
        <location evidence="1">Apicoplast</location>
    </subcellularLocation>
</comment>
<reference evidence="11" key="1">
    <citation type="journal article" date="2019" name="Genome Biol. Evol.">
        <title>Nephromyces represents a diverse and novel lineage of the Apicomplexa that has retained apicoplasts.</title>
        <authorList>
            <person name="Munoz-Gomez S.A."/>
            <person name="Durnin K."/>
            <person name="Eme L."/>
            <person name="Paight C."/>
            <person name="Lane C.E."/>
            <person name="Saffo M.B."/>
            <person name="Slamovits C.H."/>
        </authorList>
    </citation>
    <scope>NUCLEOTIDE SEQUENCE</scope>
    <source>
        <strain evidence="11">688</strain>
    </source>
</reference>
<dbReference type="NCBIfam" id="TIGR00485">
    <property type="entry name" value="EF-Tu"/>
    <property type="match status" value="1"/>
</dbReference>
<sequence length="407" mass="45385">MKKEIFQRIKPHLNIGTIGHVDHGKTTLTSALTTILSFYGLAKARNYFEIDSAPEEKERKITINTSHIEYETEKRHYSHIDCPGHSDYIKNMITGAAQMDGAILVVSAIDGLMPQTYEHLLLAKQIGIKDIVVFINKVDQVEDKELLELVELEINDLLTELGFSSKISFILGSAFEALKYLEGKKNYIKGENKWVDKILDLLDTIDSNIKLPKREIDKSFLMGIESVISITGRGTVVTGLIERGKIKVGDSIEILGYNISKISTITGIEMFHKTLIEGVAGDNVGILLRNIQKNELQRGMVLSAPNTIKSYSKFICETYILKPNEGGRSKPFKEGYKPQFYIRTTDVTGSVIKIISNKTNSNSIVLPGDFISLEVELLYPIAIEKGMRFTIREGGKTIGAGLITNII</sequence>
<keyword evidence="5 11" id="KW-0251">Elongation factor</keyword>
<dbReference type="Gene3D" id="2.40.30.10">
    <property type="entry name" value="Translation factors"/>
    <property type="match status" value="2"/>
</dbReference>
<dbReference type="CDD" id="cd03707">
    <property type="entry name" value="EFTU_III"/>
    <property type="match status" value="1"/>
</dbReference>
<dbReference type="NCBIfam" id="NF009372">
    <property type="entry name" value="PRK12735.1"/>
    <property type="match status" value="1"/>
</dbReference>
<dbReference type="GO" id="GO:0003924">
    <property type="term" value="F:GTPase activity"/>
    <property type="evidence" value="ECO:0007669"/>
    <property type="project" value="InterPro"/>
</dbReference>
<evidence type="ECO:0000259" key="10">
    <source>
        <dbReference type="PROSITE" id="PS51722"/>
    </source>
</evidence>
<dbReference type="SUPFAM" id="SSF50465">
    <property type="entry name" value="EF-Tu/eEF-1alpha/eIF2-gamma C-terminal domain"/>
    <property type="match status" value="1"/>
</dbReference>
<accession>A0A5C1H8G9</accession>
<dbReference type="InterPro" id="IPR000795">
    <property type="entry name" value="T_Tr_GTP-bd_dom"/>
</dbReference>
<dbReference type="GO" id="GO:0003746">
    <property type="term" value="F:translation elongation factor activity"/>
    <property type="evidence" value="ECO:0007669"/>
    <property type="project" value="UniProtKB-KW"/>
</dbReference>
<name>A0A5C1H8G9_9APIC</name>
<evidence type="ECO:0000256" key="4">
    <source>
        <dbReference type="ARBA" id="ARBA00022741"/>
    </source>
</evidence>
<gene>
    <name evidence="11" type="primary">tufA</name>
</gene>
<dbReference type="InterPro" id="IPR004161">
    <property type="entry name" value="EFTu-like_2"/>
</dbReference>
<dbReference type="GO" id="GO:0070125">
    <property type="term" value="P:mitochondrial translational elongation"/>
    <property type="evidence" value="ECO:0007669"/>
    <property type="project" value="TreeGrafter"/>
</dbReference>
<dbReference type="GO" id="GO:0020011">
    <property type="term" value="C:apicoplast"/>
    <property type="evidence" value="ECO:0007669"/>
    <property type="project" value="UniProtKB-SubCell"/>
</dbReference>
<keyword evidence="8" id="KW-0342">GTP-binding</keyword>
<dbReference type="SUPFAM" id="SSF50447">
    <property type="entry name" value="Translation proteins"/>
    <property type="match status" value="1"/>
</dbReference>
<keyword evidence="4" id="KW-0547">Nucleotide-binding</keyword>
<dbReference type="PANTHER" id="PTHR43721:SF22">
    <property type="entry name" value="ELONGATION FACTOR TU, MITOCHONDRIAL"/>
    <property type="match status" value="1"/>
</dbReference>
<dbReference type="InterPro" id="IPR009001">
    <property type="entry name" value="Transl_elong_EF1A/Init_IF2_C"/>
</dbReference>
<dbReference type="NCBIfam" id="NF009373">
    <property type="entry name" value="PRK12736.1"/>
    <property type="match status" value="1"/>
</dbReference>
<dbReference type="AlphaFoldDB" id="A0A5C1H8G9"/>
<evidence type="ECO:0000256" key="7">
    <source>
        <dbReference type="ARBA" id="ARBA00022917"/>
    </source>
</evidence>